<feature type="region of interest" description="Disordered" evidence="3">
    <location>
        <begin position="1"/>
        <end position="24"/>
    </location>
</feature>
<name>A0A2S8G8F5_9BACT</name>
<gene>
    <name evidence="4" type="ORF">C5Y98_05735</name>
</gene>
<reference evidence="4 5" key="1">
    <citation type="submission" date="2018-02" db="EMBL/GenBank/DDBJ databases">
        <title>Comparative genomes isolates from brazilian mangrove.</title>
        <authorList>
            <person name="Araujo J.E."/>
            <person name="Taketani R.G."/>
            <person name="Silva M.C.P."/>
            <person name="Loureco M.V."/>
            <person name="Andreote F.D."/>
        </authorList>
    </citation>
    <scope>NUCLEOTIDE SEQUENCE [LARGE SCALE GENOMIC DNA]</scope>
    <source>
        <strain evidence="4 5">NAP PRIS-MGV</strain>
    </source>
</reference>
<sequence>MVTKQYRPELSNAQGNGAARVANDTANIEPDADGFESYCSEQVLLAHEFSNIFSVILGHVYLAQMDIDPNDPRFDDFEQISQSAKRGMRLVEQIQASSEEHGSLSGVSQSQAST</sequence>
<evidence type="ECO:0000313" key="5">
    <source>
        <dbReference type="Proteomes" id="UP000239388"/>
    </source>
</evidence>
<dbReference type="EMBL" id="PUIB01000008">
    <property type="protein sequence ID" value="PQO40719.1"/>
    <property type="molecule type" value="Genomic_DNA"/>
</dbReference>
<dbReference type="CDD" id="cd00082">
    <property type="entry name" value="HisKA"/>
    <property type="match status" value="1"/>
</dbReference>
<dbReference type="InterPro" id="IPR003661">
    <property type="entry name" value="HisK_dim/P_dom"/>
</dbReference>
<evidence type="ECO:0000256" key="2">
    <source>
        <dbReference type="ARBA" id="ARBA00012438"/>
    </source>
</evidence>
<proteinExistence type="predicted"/>
<accession>A0A2S8G8F5</accession>
<organism evidence="4 5">
    <name type="scientific">Blastopirellula marina</name>
    <dbReference type="NCBI Taxonomy" id="124"/>
    <lineage>
        <taxon>Bacteria</taxon>
        <taxon>Pseudomonadati</taxon>
        <taxon>Planctomycetota</taxon>
        <taxon>Planctomycetia</taxon>
        <taxon>Pirellulales</taxon>
        <taxon>Pirellulaceae</taxon>
        <taxon>Blastopirellula</taxon>
    </lineage>
</organism>
<evidence type="ECO:0000256" key="3">
    <source>
        <dbReference type="SAM" id="MobiDB-lite"/>
    </source>
</evidence>
<dbReference type="Gene3D" id="1.10.287.130">
    <property type="match status" value="1"/>
</dbReference>
<evidence type="ECO:0000256" key="1">
    <source>
        <dbReference type="ARBA" id="ARBA00000085"/>
    </source>
</evidence>
<comment type="caution">
    <text evidence="4">The sequence shown here is derived from an EMBL/GenBank/DDBJ whole genome shotgun (WGS) entry which is preliminary data.</text>
</comment>
<dbReference type="GO" id="GO:0000155">
    <property type="term" value="F:phosphorelay sensor kinase activity"/>
    <property type="evidence" value="ECO:0007669"/>
    <property type="project" value="InterPro"/>
</dbReference>
<evidence type="ECO:0000313" key="4">
    <source>
        <dbReference type="EMBL" id="PQO40719.1"/>
    </source>
</evidence>
<dbReference type="Proteomes" id="UP000239388">
    <property type="component" value="Unassembled WGS sequence"/>
</dbReference>
<comment type="catalytic activity">
    <reaction evidence="1">
        <text>ATP + protein L-histidine = ADP + protein N-phospho-L-histidine.</text>
        <dbReference type="EC" id="2.7.13.3"/>
    </reaction>
</comment>
<dbReference type="EC" id="2.7.13.3" evidence="2"/>
<protein>
    <recommendedName>
        <fullName evidence="2">histidine kinase</fullName>
        <ecNumber evidence="2">2.7.13.3</ecNumber>
    </recommendedName>
</protein>
<dbReference type="AlphaFoldDB" id="A0A2S8G8F5"/>